<dbReference type="GO" id="GO:0009231">
    <property type="term" value="P:riboflavin biosynthetic process"/>
    <property type="evidence" value="ECO:0007669"/>
    <property type="project" value="UniProtKB-KW"/>
</dbReference>
<dbReference type="SUPFAM" id="SSF63380">
    <property type="entry name" value="Riboflavin synthase domain-like"/>
    <property type="match status" value="2"/>
</dbReference>
<feature type="domain" description="Lumazine-binding" evidence="12">
    <location>
        <begin position="1"/>
        <end position="96"/>
    </location>
</feature>
<evidence type="ECO:0000256" key="3">
    <source>
        <dbReference type="ARBA" id="ARBA00004887"/>
    </source>
</evidence>
<keyword evidence="7" id="KW-0686">Riboflavin biosynthesis</keyword>
<feature type="repeat" description="Lumazine-binding" evidence="11">
    <location>
        <begin position="1"/>
        <end position="96"/>
    </location>
</feature>
<dbReference type="PANTHER" id="PTHR21098:SF0">
    <property type="entry name" value="RIBOFLAVIN SYNTHASE"/>
    <property type="match status" value="1"/>
</dbReference>
<dbReference type="InterPro" id="IPR023366">
    <property type="entry name" value="ATP_synth_asu-like_sf"/>
</dbReference>
<name>A0A1H2TKN8_9FIRM</name>
<evidence type="ECO:0000256" key="11">
    <source>
        <dbReference type="PROSITE-ProRule" id="PRU00524"/>
    </source>
</evidence>
<dbReference type="Pfam" id="PF00677">
    <property type="entry name" value="Lum_binding"/>
    <property type="match status" value="2"/>
</dbReference>
<evidence type="ECO:0000256" key="6">
    <source>
        <dbReference type="ARBA" id="ARBA00013950"/>
    </source>
</evidence>
<dbReference type="InterPro" id="IPR001783">
    <property type="entry name" value="Lumazine-bd"/>
</dbReference>
<dbReference type="RefSeq" id="WP_093750989.1">
    <property type="nucleotide sequence ID" value="NZ_BSYN01000002.1"/>
</dbReference>
<dbReference type="EMBL" id="FNNG01000002">
    <property type="protein sequence ID" value="SDW44523.1"/>
    <property type="molecule type" value="Genomic_DNA"/>
</dbReference>
<proteinExistence type="predicted"/>
<dbReference type="FunFam" id="2.40.30.20:FF:000003">
    <property type="entry name" value="Riboflavin synthase, alpha subunit"/>
    <property type="match status" value="1"/>
</dbReference>
<evidence type="ECO:0000259" key="12">
    <source>
        <dbReference type="PROSITE" id="PS51177"/>
    </source>
</evidence>
<dbReference type="NCBIfam" id="NF009566">
    <property type="entry name" value="PRK13020.1"/>
    <property type="match status" value="1"/>
</dbReference>
<feature type="repeat" description="Lumazine-binding" evidence="11">
    <location>
        <begin position="97"/>
        <end position="193"/>
    </location>
</feature>
<sequence>MFTGLVEEVGKVLDIKKSNKIWTMTFECKKIVEDITIGDSIAINGVCLTVKEFDKNLFKVDVMAETIRKTNLGFIQSGDYVNFERALRVGDRLGGHVVTGHIDGTGVIEEIEEEGDSMWITISSSKDILKYIVHKGSIAIDGVSLTISFVDEEKFKVAIIPHTKVVTTLATKKINDLVNIECDLVGKYIERFLSYKKVQNESKIDINFLKNNGFIQG</sequence>
<comment type="pathway">
    <text evidence="3">Cofactor biosynthesis; riboflavin biosynthesis; riboflavin from 2-hydroxy-3-oxobutyl phosphate and 5-amino-6-(D-ribitylamino)uracil: step 2/2.</text>
</comment>
<keyword evidence="14" id="KW-1185">Reference proteome</keyword>
<evidence type="ECO:0000256" key="1">
    <source>
        <dbReference type="ARBA" id="ARBA00000968"/>
    </source>
</evidence>
<dbReference type="GO" id="GO:0004746">
    <property type="term" value="F:riboflavin synthase activity"/>
    <property type="evidence" value="ECO:0007669"/>
    <property type="project" value="UniProtKB-UniRule"/>
</dbReference>
<dbReference type="InterPro" id="IPR026017">
    <property type="entry name" value="Lumazine-bd_dom"/>
</dbReference>
<evidence type="ECO:0000256" key="4">
    <source>
        <dbReference type="ARBA" id="ARBA00011233"/>
    </source>
</evidence>
<dbReference type="NCBIfam" id="TIGR00187">
    <property type="entry name" value="ribE"/>
    <property type="match status" value="1"/>
</dbReference>
<evidence type="ECO:0000256" key="5">
    <source>
        <dbReference type="ARBA" id="ARBA00012827"/>
    </source>
</evidence>
<dbReference type="FunFam" id="2.40.30.20:FF:000004">
    <property type="entry name" value="Riboflavin synthase, alpha subunit"/>
    <property type="match status" value="1"/>
</dbReference>
<dbReference type="EC" id="2.5.1.9" evidence="5 10"/>
<reference evidence="13 14" key="1">
    <citation type="submission" date="2016-10" db="EMBL/GenBank/DDBJ databases">
        <authorList>
            <person name="de Groot N.N."/>
        </authorList>
    </citation>
    <scope>NUCLEOTIDE SEQUENCE [LARGE SCALE GENOMIC DNA]</scope>
    <source>
        <strain evidence="13 14">DSM 23310</strain>
    </source>
</reference>
<evidence type="ECO:0000256" key="7">
    <source>
        <dbReference type="ARBA" id="ARBA00022619"/>
    </source>
</evidence>
<keyword evidence="8" id="KW-0808">Transferase</keyword>
<dbReference type="Gene3D" id="2.40.30.20">
    <property type="match status" value="2"/>
</dbReference>
<evidence type="ECO:0000256" key="9">
    <source>
        <dbReference type="ARBA" id="ARBA00022737"/>
    </source>
</evidence>
<dbReference type="InterPro" id="IPR017938">
    <property type="entry name" value="Riboflavin_synthase-like_b-brl"/>
</dbReference>
<dbReference type="PANTHER" id="PTHR21098">
    <property type="entry name" value="RIBOFLAVIN SYNTHASE ALPHA CHAIN"/>
    <property type="match status" value="1"/>
</dbReference>
<dbReference type="PIRSF" id="PIRSF000498">
    <property type="entry name" value="Riboflavin_syn_A"/>
    <property type="match status" value="1"/>
</dbReference>
<evidence type="ECO:0000313" key="14">
    <source>
        <dbReference type="Proteomes" id="UP000198828"/>
    </source>
</evidence>
<gene>
    <name evidence="13" type="ORF">SAMN05660923_00742</name>
</gene>
<accession>A0A1H2TKN8</accession>
<feature type="domain" description="Lumazine-binding" evidence="12">
    <location>
        <begin position="97"/>
        <end position="193"/>
    </location>
</feature>
<comment type="function">
    <text evidence="2">Catalyzes the dismutation of two molecules of 6,7-dimethyl-8-ribityllumazine, resulting in the formation of riboflavin and 5-amino-6-(D-ribitylamino)uracil.</text>
</comment>
<dbReference type="Proteomes" id="UP000198828">
    <property type="component" value="Unassembled WGS sequence"/>
</dbReference>
<dbReference type="PROSITE" id="PS51177">
    <property type="entry name" value="LUMAZINE_BIND"/>
    <property type="match status" value="2"/>
</dbReference>
<dbReference type="OrthoDB" id="9788537at2"/>
<evidence type="ECO:0000313" key="13">
    <source>
        <dbReference type="EMBL" id="SDW44523.1"/>
    </source>
</evidence>
<organism evidence="13 14">
    <name type="scientific">Tepidimicrobium xylanilyticum</name>
    <dbReference type="NCBI Taxonomy" id="1123352"/>
    <lineage>
        <taxon>Bacteria</taxon>
        <taxon>Bacillati</taxon>
        <taxon>Bacillota</taxon>
        <taxon>Tissierellia</taxon>
        <taxon>Tissierellales</taxon>
        <taxon>Tepidimicrobiaceae</taxon>
        <taxon>Tepidimicrobium</taxon>
    </lineage>
</organism>
<keyword evidence="9" id="KW-0677">Repeat</keyword>
<dbReference type="CDD" id="cd00402">
    <property type="entry name" value="Riboflavin_synthase_like"/>
    <property type="match status" value="1"/>
</dbReference>
<evidence type="ECO:0000256" key="10">
    <source>
        <dbReference type="NCBIfam" id="TIGR00187"/>
    </source>
</evidence>
<evidence type="ECO:0000256" key="2">
    <source>
        <dbReference type="ARBA" id="ARBA00002803"/>
    </source>
</evidence>
<dbReference type="NCBIfam" id="NF006767">
    <property type="entry name" value="PRK09289.1"/>
    <property type="match status" value="1"/>
</dbReference>
<comment type="subunit">
    <text evidence="4">Homotrimer.</text>
</comment>
<dbReference type="AlphaFoldDB" id="A0A1H2TKN8"/>
<protein>
    <recommendedName>
        <fullName evidence="6 10">Riboflavin synthase</fullName>
        <ecNumber evidence="5 10">2.5.1.9</ecNumber>
    </recommendedName>
</protein>
<evidence type="ECO:0000256" key="8">
    <source>
        <dbReference type="ARBA" id="ARBA00022679"/>
    </source>
</evidence>
<comment type="catalytic activity">
    <reaction evidence="1">
        <text>2 6,7-dimethyl-8-(1-D-ribityl)lumazine + H(+) = 5-amino-6-(D-ribitylamino)uracil + riboflavin</text>
        <dbReference type="Rhea" id="RHEA:20772"/>
        <dbReference type="ChEBI" id="CHEBI:15378"/>
        <dbReference type="ChEBI" id="CHEBI:15934"/>
        <dbReference type="ChEBI" id="CHEBI:57986"/>
        <dbReference type="ChEBI" id="CHEBI:58201"/>
        <dbReference type="EC" id="2.5.1.9"/>
    </reaction>
</comment>